<accession>A0A8T9QGJ2</accession>
<sequence>MARHQRQVPHQPEGDFHHDSAEQGAGQVQQLRERVDHINQTQQDGPSLAVEVQRSTEQATIVRLTVARADTAQLEVVAQELYRQREQLRPGAERQQESFLRVDYPLAKDFNKELEYTNQGLNAEQIRAAAQREEQQRESERQQRPPKPSASGSSGPSSARPNGSGRTPRTRSRIASGTTRVLTRLCLEPP</sequence>
<dbReference type="RefSeq" id="WP_244678601.1">
    <property type="nucleotide sequence ID" value="NZ_CP095048.1"/>
</dbReference>
<evidence type="ECO:0000313" key="3">
    <source>
        <dbReference type="Proteomes" id="UP000831796"/>
    </source>
</evidence>
<reference evidence="2" key="1">
    <citation type="submission" date="2022-04" db="EMBL/GenBank/DDBJ databases">
        <title>Hymenobacter sp. isolated from the air.</title>
        <authorList>
            <person name="Won M."/>
            <person name="Lee C.-M."/>
            <person name="Woen H.-Y."/>
            <person name="Kwon S.-W."/>
        </authorList>
    </citation>
    <scope>NUCLEOTIDE SEQUENCE</scope>
    <source>
        <strain evidence="2">5116S-3</strain>
        <plasmid evidence="2">unnamed2</plasmid>
    </source>
</reference>
<feature type="compositionally biased region" description="Basic and acidic residues" evidence="1">
    <location>
        <begin position="130"/>
        <end position="143"/>
    </location>
</feature>
<keyword evidence="2" id="KW-0614">Plasmid</keyword>
<geneLocation type="plasmid" evidence="2 3">
    <name>unnamed2</name>
</geneLocation>
<organism evidence="2 3">
    <name type="scientific">Hymenobacter cellulosilyticus</name>
    <dbReference type="NCBI Taxonomy" id="2932248"/>
    <lineage>
        <taxon>Bacteria</taxon>
        <taxon>Pseudomonadati</taxon>
        <taxon>Bacteroidota</taxon>
        <taxon>Cytophagia</taxon>
        <taxon>Cytophagales</taxon>
        <taxon>Hymenobacteraceae</taxon>
        <taxon>Hymenobacter</taxon>
    </lineage>
</organism>
<dbReference type="Proteomes" id="UP000831796">
    <property type="component" value="Plasmid unnamed2"/>
</dbReference>
<evidence type="ECO:0000313" key="2">
    <source>
        <dbReference type="EMBL" id="UOQ75268.1"/>
    </source>
</evidence>
<feature type="region of interest" description="Disordered" evidence="1">
    <location>
        <begin position="126"/>
        <end position="190"/>
    </location>
</feature>
<proteinExistence type="predicted"/>
<dbReference type="AlphaFoldDB" id="A0A8T9QGJ2"/>
<dbReference type="EMBL" id="CP095048">
    <property type="protein sequence ID" value="UOQ75268.1"/>
    <property type="molecule type" value="Genomic_DNA"/>
</dbReference>
<feature type="compositionally biased region" description="Low complexity" evidence="1">
    <location>
        <begin position="149"/>
        <end position="166"/>
    </location>
</feature>
<keyword evidence="3" id="KW-1185">Reference proteome</keyword>
<dbReference type="KEGG" id="hcu:MUN79_29190"/>
<protein>
    <submittedName>
        <fullName evidence="2">Uncharacterized protein</fullName>
    </submittedName>
</protein>
<feature type="region of interest" description="Disordered" evidence="1">
    <location>
        <begin position="1"/>
        <end position="51"/>
    </location>
</feature>
<gene>
    <name evidence="2" type="ORF">MUN79_29190</name>
</gene>
<evidence type="ECO:0000256" key="1">
    <source>
        <dbReference type="SAM" id="MobiDB-lite"/>
    </source>
</evidence>
<feature type="compositionally biased region" description="Basic and acidic residues" evidence="1">
    <location>
        <begin position="12"/>
        <end position="21"/>
    </location>
</feature>
<name>A0A8T9QGJ2_9BACT</name>